<organism evidence="1">
    <name type="scientific">Solanum chacoense</name>
    <name type="common">Chaco potato</name>
    <dbReference type="NCBI Taxonomy" id="4108"/>
    <lineage>
        <taxon>Eukaryota</taxon>
        <taxon>Viridiplantae</taxon>
        <taxon>Streptophyta</taxon>
        <taxon>Embryophyta</taxon>
        <taxon>Tracheophyta</taxon>
        <taxon>Spermatophyta</taxon>
        <taxon>Magnoliopsida</taxon>
        <taxon>eudicotyledons</taxon>
        <taxon>Gunneridae</taxon>
        <taxon>Pentapetalae</taxon>
        <taxon>asterids</taxon>
        <taxon>lamiids</taxon>
        <taxon>Solanales</taxon>
        <taxon>Solanaceae</taxon>
        <taxon>Solanoideae</taxon>
        <taxon>Solaneae</taxon>
        <taxon>Solanum</taxon>
    </lineage>
</organism>
<reference evidence="1" key="1">
    <citation type="submission" date="2015-12" db="EMBL/GenBank/DDBJ databases">
        <title>Gene expression during late stages of embryo sac development: a critical building block for successful pollen-pistil interactions.</title>
        <authorList>
            <person name="Liu Y."/>
            <person name="Joly V."/>
            <person name="Sabar M."/>
            <person name="Matton D.P."/>
        </authorList>
    </citation>
    <scope>NUCLEOTIDE SEQUENCE</scope>
</reference>
<dbReference type="EMBL" id="GEDG01034936">
    <property type="protein sequence ID" value="JAP09478.1"/>
    <property type="molecule type" value="Transcribed_RNA"/>
</dbReference>
<evidence type="ECO:0000313" key="1">
    <source>
        <dbReference type="EMBL" id="JAP09478.1"/>
    </source>
</evidence>
<name>A0A0V0GQF3_SOLCH</name>
<dbReference type="AlphaFoldDB" id="A0A0V0GQF3"/>
<protein>
    <submittedName>
        <fullName evidence="1">Putative ovule protein</fullName>
    </submittedName>
</protein>
<sequence>FTFLLLDDVKLNVNAIDLGIQLFFKCLTNNLWFLQVQYSSDELWDVLSICTRKLTTCCLHVYTCCLAR</sequence>
<feature type="non-terminal residue" evidence="1">
    <location>
        <position position="1"/>
    </location>
</feature>
<proteinExistence type="predicted"/>
<accession>A0A0V0GQF3</accession>